<keyword evidence="5 8" id="KW-0812">Transmembrane</keyword>
<keyword evidence="3 8" id="KW-0813">Transport</keyword>
<evidence type="ECO:0000259" key="10">
    <source>
        <dbReference type="PROSITE" id="PS50928"/>
    </source>
</evidence>
<proteinExistence type="inferred from homology"/>
<feature type="coiled-coil region" evidence="9">
    <location>
        <begin position="62"/>
        <end position="113"/>
    </location>
</feature>
<evidence type="ECO:0000256" key="7">
    <source>
        <dbReference type="ARBA" id="ARBA00023136"/>
    </source>
</evidence>
<gene>
    <name evidence="11" type="ORF">ACFFLH_00255</name>
</gene>
<dbReference type="InterPro" id="IPR035906">
    <property type="entry name" value="MetI-like_sf"/>
</dbReference>
<feature type="transmembrane region" description="Helical" evidence="8">
    <location>
        <begin position="227"/>
        <end position="245"/>
    </location>
</feature>
<keyword evidence="6 8" id="KW-1133">Transmembrane helix</keyword>
<dbReference type="Proteomes" id="UP001589628">
    <property type="component" value="Unassembled WGS sequence"/>
</dbReference>
<sequence>MNNYIRRYGWFMSLYVVCACTIWMLGLIILPQLQMVEHSFWHLDRSQSEVIDRQIEDRYVDVQQLDSRLRRLKRELDATQGDTGKTELLQGDIDTAVEQRDQLYAQITELEQKLQQPEKVYGLHNYQTLADNELHRSIFIKTLWSSALVTLVALLVCYPTAFYLAQLAPKERAAMLMVALLIPYWVNELLRTLAWLMILSYQGFANSVLSWLGLISEPILFMQGNTGVMLGMTYAYILFMVFPMYNTIETLDKNQLEAARDLGASWWRIHWRIVIPHAKPGIAVGCIMTFMLTAGSYAVPQLLGGTNSLWFTQIIYDWFFNGGNWNQGAAYAMVLLVLCVCFIQLMMRVFKVSLEDIAK</sequence>
<evidence type="ECO:0000256" key="8">
    <source>
        <dbReference type="RuleBase" id="RU363032"/>
    </source>
</evidence>
<dbReference type="Gene3D" id="1.10.3720.10">
    <property type="entry name" value="MetI-like"/>
    <property type="match status" value="1"/>
</dbReference>
<comment type="subcellular location">
    <subcellularLocation>
        <location evidence="1 8">Cell membrane</location>
        <topology evidence="1 8">Multi-pass membrane protein</topology>
    </subcellularLocation>
</comment>
<dbReference type="CDD" id="cd06261">
    <property type="entry name" value="TM_PBP2"/>
    <property type="match status" value="1"/>
</dbReference>
<dbReference type="PROSITE" id="PS51257">
    <property type="entry name" value="PROKAR_LIPOPROTEIN"/>
    <property type="match status" value="1"/>
</dbReference>
<organism evidence="11 12">
    <name type="scientific">Balneatrix alpica</name>
    <dbReference type="NCBI Taxonomy" id="75684"/>
    <lineage>
        <taxon>Bacteria</taxon>
        <taxon>Pseudomonadati</taxon>
        <taxon>Pseudomonadota</taxon>
        <taxon>Gammaproteobacteria</taxon>
        <taxon>Oceanospirillales</taxon>
        <taxon>Balneatrichaceae</taxon>
        <taxon>Balneatrix</taxon>
    </lineage>
</organism>
<keyword evidence="4" id="KW-1003">Cell membrane</keyword>
<reference evidence="11 12" key="1">
    <citation type="submission" date="2024-09" db="EMBL/GenBank/DDBJ databases">
        <authorList>
            <person name="Sun Q."/>
            <person name="Mori K."/>
        </authorList>
    </citation>
    <scope>NUCLEOTIDE SEQUENCE [LARGE SCALE GENOMIC DNA]</scope>
    <source>
        <strain evidence="11 12">ATCC 51285</strain>
    </source>
</reference>
<dbReference type="PANTHER" id="PTHR42929">
    <property type="entry name" value="INNER MEMBRANE ABC TRANSPORTER PERMEASE PROTEIN YDCU-RELATED-RELATED"/>
    <property type="match status" value="1"/>
</dbReference>
<evidence type="ECO:0000313" key="11">
    <source>
        <dbReference type="EMBL" id="MFB9884847.1"/>
    </source>
</evidence>
<evidence type="ECO:0000256" key="9">
    <source>
        <dbReference type="SAM" id="Coils"/>
    </source>
</evidence>
<name>A0ABV5Z6F3_9GAMM</name>
<keyword evidence="12" id="KW-1185">Reference proteome</keyword>
<evidence type="ECO:0000256" key="2">
    <source>
        <dbReference type="ARBA" id="ARBA00007069"/>
    </source>
</evidence>
<protein>
    <submittedName>
        <fullName evidence="11">ABC transporter permease subunit</fullName>
    </submittedName>
</protein>
<evidence type="ECO:0000256" key="4">
    <source>
        <dbReference type="ARBA" id="ARBA00022475"/>
    </source>
</evidence>
<comment type="caution">
    <text evidence="11">The sequence shown here is derived from an EMBL/GenBank/DDBJ whole genome shotgun (WGS) entry which is preliminary data.</text>
</comment>
<evidence type="ECO:0000313" key="12">
    <source>
        <dbReference type="Proteomes" id="UP001589628"/>
    </source>
</evidence>
<dbReference type="PANTHER" id="PTHR42929:SF1">
    <property type="entry name" value="INNER MEMBRANE ABC TRANSPORTER PERMEASE PROTEIN YDCU-RELATED"/>
    <property type="match status" value="1"/>
</dbReference>
<accession>A0ABV5Z6F3</accession>
<dbReference type="InterPro" id="IPR000515">
    <property type="entry name" value="MetI-like"/>
</dbReference>
<dbReference type="PROSITE" id="PS50928">
    <property type="entry name" value="ABC_TM1"/>
    <property type="match status" value="1"/>
</dbReference>
<dbReference type="SUPFAM" id="SSF161098">
    <property type="entry name" value="MetI-like"/>
    <property type="match status" value="1"/>
</dbReference>
<keyword evidence="9" id="KW-0175">Coiled coil</keyword>
<feature type="transmembrane region" description="Helical" evidence="8">
    <location>
        <begin position="328"/>
        <end position="350"/>
    </location>
</feature>
<feature type="transmembrane region" description="Helical" evidence="8">
    <location>
        <begin position="143"/>
        <end position="165"/>
    </location>
</feature>
<keyword evidence="7 8" id="KW-0472">Membrane</keyword>
<dbReference type="EMBL" id="JBHLZN010000001">
    <property type="protein sequence ID" value="MFB9884847.1"/>
    <property type="molecule type" value="Genomic_DNA"/>
</dbReference>
<feature type="domain" description="ABC transmembrane type-1" evidence="10">
    <location>
        <begin position="139"/>
        <end position="346"/>
    </location>
</feature>
<comment type="similarity">
    <text evidence="2">Belongs to the binding-protein-dependent transport system permease family. CysTW subfamily.</text>
</comment>
<dbReference type="RefSeq" id="WP_027313509.1">
    <property type="nucleotide sequence ID" value="NZ_JAUESS010000002.1"/>
</dbReference>
<evidence type="ECO:0000256" key="5">
    <source>
        <dbReference type="ARBA" id="ARBA00022692"/>
    </source>
</evidence>
<evidence type="ECO:0000256" key="3">
    <source>
        <dbReference type="ARBA" id="ARBA00022448"/>
    </source>
</evidence>
<evidence type="ECO:0000256" key="1">
    <source>
        <dbReference type="ARBA" id="ARBA00004651"/>
    </source>
</evidence>
<feature type="transmembrane region" description="Helical" evidence="8">
    <location>
        <begin position="12"/>
        <end position="33"/>
    </location>
</feature>
<evidence type="ECO:0000256" key="6">
    <source>
        <dbReference type="ARBA" id="ARBA00022989"/>
    </source>
</evidence>
<dbReference type="Pfam" id="PF00528">
    <property type="entry name" value="BPD_transp_1"/>
    <property type="match status" value="1"/>
</dbReference>